<gene>
    <name evidence="3" type="ORF">SASPL_136454</name>
</gene>
<dbReference type="Proteomes" id="UP000298416">
    <property type="component" value="Unassembled WGS sequence"/>
</dbReference>
<name>A0A8X8X0M3_SALSN</name>
<evidence type="ECO:0000259" key="2">
    <source>
        <dbReference type="Pfam" id="PF13962"/>
    </source>
</evidence>
<protein>
    <recommendedName>
        <fullName evidence="2">PGG domain-containing protein</fullName>
    </recommendedName>
</protein>
<feature type="domain" description="PGG" evidence="2">
    <location>
        <begin position="39"/>
        <end position="87"/>
    </location>
</feature>
<dbReference type="Pfam" id="PF13962">
    <property type="entry name" value="PGG"/>
    <property type="match status" value="1"/>
</dbReference>
<keyword evidence="4" id="KW-1185">Reference proteome</keyword>
<accession>A0A8X8X0M3</accession>
<evidence type="ECO:0000313" key="4">
    <source>
        <dbReference type="Proteomes" id="UP000298416"/>
    </source>
</evidence>
<reference evidence="3" key="2">
    <citation type="submission" date="2020-08" db="EMBL/GenBank/DDBJ databases">
        <title>Plant Genome Project.</title>
        <authorList>
            <person name="Zhang R.-G."/>
        </authorList>
    </citation>
    <scope>NUCLEOTIDE SEQUENCE</scope>
    <source>
        <strain evidence="3">Huo1</strain>
        <tissue evidence="3">Leaf</tissue>
    </source>
</reference>
<dbReference type="InterPro" id="IPR026961">
    <property type="entry name" value="PGG_dom"/>
</dbReference>
<evidence type="ECO:0000256" key="1">
    <source>
        <dbReference type="SAM" id="MobiDB-lite"/>
    </source>
</evidence>
<feature type="region of interest" description="Disordered" evidence="1">
    <location>
        <begin position="253"/>
        <end position="272"/>
    </location>
</feature>
<sequence length="272" mass="29528">MGKTALQILKEGPPTTAATYLQMKNLLINLTNDSLMEVLPKMSDVTMVVVILIATMAFQVAVSPPGGVWQDDKSSHRAGEAVLATTNPKTHGTRQHHSLRVIPHHNLPRHHRAPGYALLLHGSGPLRDVGCANGHRNQLCDVGGCDNSESEDAFGRKRDYDGGGGGAEHVRMGIGIDQMVFKELSHGEDGHQNEGYCVIFQLDPEGEEVHRRHVGEPNDHVSSGIGGCHHSLPGSSRVLGVVISPYSARLEGHRGDQDYHHHHGVAHLRDPF</sequence>
<evidence type="ECO:0000313" key="3">
    <source>
        <dbReference type="EMBL" id="KAG6404212.1"/>
    </source>
</evidence>
<proteinExistence type="predicted"/>
<dbReference type="EMBL" id="PNBA02000013">
    <property type="protein sequence ID" value="KAG6404212.1"/>
    <property type="molecule type" value="Genomic_DNA"/>
</dbReference>
<comment type="caution">
    <text evidence="3">The sequence shown here is derived from an EMBL/GenBank/DDBJ whole genome shotgun (WGS) entry which is preliminary data.</text>
</comment>
<organism evidence="3">
    <name type="scientific">Salvia splendens</name>
    <name type="common">Scarlet sage</name>
    <dbReference type="NCBI Taxonomy" id="180675"/>
    <lineage>
        <taxon>Eukaryota</taxon>
        <taxon>Viridiplantae</taxon>
        <taxon>Streptophyta</taxon>
        <taxon>Embryophyta</taxon>
        <taxon>Tracheophyta</taxon>
        <taxon>Spermatophyta</taxon>
        <taxon>Magnoliopsida</taxon>
        <taxon>eudicotyledons</taxon>
        <taxon>Gunneridae</taxon>
        <taxon>Pentapetalae</taxon>
        <taxon>asterids</taxon>
        <taxon>lamiids</taxon>
        <taxon>Lamiales</taxon>
        <taxon>Lamiaceae</taxon>
        <taxon>Nepetoideae</taxon>
        <taxon>Mentheae</taxon>
        <taxon>Salviinae</taxon>
        <taxon>Salvia</taxon>
        <taxon>Salvia subgen. Calosphace</taxon>
        <taxon>core Calosphace</taxon>
    </lineage>
</organism>
<dbReference type="AlphaFoldDB" id="A0A8X8X0M3"/>
<reference evidence="3" key="1">
    <citation type="submission" date="2018-01" db="EMBL/GenBank/DDBJ databases">
        <authorList>
            <person name="Mao J.F."/>
        </authorList>
    </citation>
    <scope>NUCLEOTIDE SEQUENCE</scope>
    <source>
        <strain evidence="3">Huo1</strain>
        <tissue evidence="3">Leaf</tissue>
    </source>
</reference>